<dbReference type="AlphaFoldDB" id="A0A443S263"/>
<dbReference type="Gene3D" id="2.40.50.90">
    <property type="match status" value="1"/>
</dbReference>
<dbReference type="PANTHER" id="PTHR16442">
    <property type="entry name" value="RING FINGER PROTEIN 17"/>
    <property type="match status" value="1"/>
</dbReference>
<dbReference type="STRING" id="299467.A0A443S263"/>
<keyword evidence="4" id="KW-0175">Coiled coil</keyword>
<evidence type="ECO:0000256" key="1">
    <source>
        <dbReference type="ARBA" id="ARBA00022723"/>
    </source>
</evidence>
<keyword evidence="1" id="KW-0479">Metal-binding</keyword>
<evidence type="ECO:0000313" key="5">
    <source>
        <dbReference type="EMBL" id="RWS21606.1"/>
    </source>
</evidence>
<proteinExistence type="predicted"/>
<sequence length="606" mass="69003">MAAKLHNCSKNDCVHKCNRSSDAEFRLLYLLSCAHSVCETCLVKVVTNNETFVKCDACAFITNIERDIIKNINLQVNGHAHETSFGAANTGIPKFSVNNSEVLPVDSYVFGQAFNAGSIEARKTVETIDIDLDGDFEPQQKKHLSTVEMEDNDPFILGAPDRIRNKAKPEYLEVVEFAIKSYVQQKDSWRGIITEKIKIDQQATKLEDDITKNFHLLHSLLQIREMEAKKELKEAFAMKERELSNFEEQLSSQRRQLKSLILKSAQVNLESDRKKVEVDLMKAASKPSLFSNESNFEIGISYDQDIKRSLRHYAQVSRDATAISNSYKLSPIDSPICVKPKINGGTIIEPVYDDDDDIDVEIKESVESDQAEQLEIIEEPVKIQRLKEEVVTVTRVTTPENFCVVLESASEVGIALQKEIDTWCLNTYRHPPALNTLNNGDYCFAFSDMFQKWCRARFERANEKASSSIAQRFRNIAIGGFVAKGAIVSLIDFGTEADIEYTNIREKREELFDMTVYPQQFIKCSLYNIRPNPNDTWSKQSIDCFKRFVSDRKMIMYVKDVVDSVHMVDLSHFDLLDVSSGKSSLIELMVFTKNAKFKFGDTNNEH</sequence>
<accession>A0A443S263</accession>
<comment type="caution">
    <text evidence="5">The sequence shown here is derived from an EMBL/GenBank/DDBJ whole genome shotgun (WGS) entry which is preliminary data.</text>
</comment>
<dbReference type="EMBL" id="NCKV01011575">
    <property type="protein sequence ID" value="RWS21606.1"/>
    <property type="molecule type" value="Genomic_DNA"/>
</dbReference>
<evidence type="ECO:0000256" key="2">
    <source>
        <dbReference type="ARBA" id="ARBA00022771"/>
    </source>
</evidence>
<feature type="coiled-coil region" evidence="4">
    <location>
        <begin position="229"/>
        <end position="263"/>
    </location>
</feature>
<evidence type="ECO:0000256" key="3">
    <source>
        <dbReference type="ARBA" id="ARBA00022833"/>
    </source>
</evidence>
<keyword evidence="3" id="KW-0862">Zinc</keyword>
<organism evidence="5 6">
    <name type="scientific">Leptotrombidium deliense</name>
    <dbReference type="NCBI Taxonomy" id="299467"/>
    <lineage>
        <taxon>Eukaryota</taxon>
        <taxon>Metazoa</taxon>
        <taxon>Ecdysozoa</taxon>
        <taxon>Arthropoda</taxon>
        <taxon>Chelicerata</taxon>
        <taxon>Arachnida</taxon>
        <taxon>Acari</taxon>
        <taxon>Acariformes</taxon>
        <taxon>Trombidiformes</taxon>
        <taxon>Prostigmata</taxon>
        <taxon>Anystina</taxon>
        <taxon>Parasitengona</taxon>
        <taxon>Trombiculoidea</taxon>
        <taxon>Trombiculidae</taxon>
        <taxon>Leptotrombidium</taxon>
    </lineage>
</organism>
<dbReference type="SUPFAM" id="SSF63748">
    <property type="entry name" value="Tudor/PWWP/MBT"/>
    <property type="match status" value="1"/>
</dbReference>
<gene>
    <name evidence="5" type="ORF">B4U80_11815</name>
</gene>
<dbReference type="InterPro" id="IPR035437">
    <property type="entry name" value="SNase_OB-fold_sf"/>
</dbReference>
<evidence type="ECO:0000313" key="6">
    <source>
        <dbReference type="Proteomes" id="UP000288716"/>
    </source>
</evidence>
<dbReference type="VEuPathDB" id="VectorBase:LDEU010434"/>
<keyword evidence="6" id="KW-1185">Reference proteome</keyword>
<dbReference type="InterPro" id="IPR017907">
    <property type="entry name" value="Znf_RING_CS"/>
</dbReference>
<name>A0A443S263_9ACAR</name>
<evidence type="ECO:0000256" key="4">
    <source>
        <dbReference type="SAM" id="Coils"/>
    </source>
</evidence>
<reference evidence="5 6" key="1">
    <citation type="journal article" date="2018" name="Gigascience">
        <title>Genomes of trombidid mites reveal novel predicted allergens and laterally-transferred genes associated with secondary metabolism.</title>
        <authorList>
            <person name="Dong X."/>
            <person name="Chaisiri K."/>
            <person name="Xia D."/>
            <person name="Armstrong S.D."/>
            <person name="Fang Y."/>
            <person name="Donnelly M.J."/>
            <person name="Kadowaki T."/>
            <person name="McGarry J.W."/>
            <person name="Darby A.C."/>
            <person name="Makepeace B.L."/>
        </authorList>
    </citation>
    <scope>NUCLEOTIDE SEQUENCE [LARGE SCALE GENOMIC DNA]</scope>
    <source>
        <strain evidence="5">UoL-UT</strain>
    </source>
</reference>
<feature type="non-terminal residue" evidence="5">
    <location>
        <position position="606"/>
    </location>
</feature>
<dbReference type="GO" id="GO:0008270">
    <property type="term" value="F:zinc ion binding"/>
    <property type="evidence" value="ECO:0007669"/>
    <property type="project" value="UniProtKB-KW"/>
</dbReference>
<dbReference type="PROSITE" id="PS00518">
    <property type="entry name" value="ZF_RING_1"/>
    <property type="match status" value="1"/>
</dbReference>
<dbReference type="PANTHER" id="PTHR16442:SF1">
    <property type="entry name" value="RING FINGER PROTEIN 17"/>
    <property type="match status" value="1"/>
</dbReference>
<dbReference type="Proteomes" id="UP000288716">
    <property type="component" value="Unassembled WGS sequence"/>
</dbReference>
<dbReference type="CDD" id="cd20379">
    <property type="entry name" value="Tudor_dTUD-like"/>
    <property type="match status" value="1"/>
</dbReference>
<dbReference type="Gene3D" id="2.30.30.140">
    <property type="match status" value="1"/>
</dbReference>
<protein>
    <submittedName>
        <fullName evidence="5">RING finger protein 17-like protein</fullName>
    </submittedName>
</protein>
<keyword evidence="2" id="KW-0863">Zinc-finger</keyword>